<feature type="region of interest" description="Disordered" evidence="1">
    <location>
        <begin position="84"/>
        <end position="103"/>
    </location>
</feature>
<comment type="caution">
    <text evidence="2">The sequence shown here is derived from an EMBL/GenBank/DDBJ whole genome shotgun (WGS) entry which is preliminary data.</text>
</comment>
<dbReference type="EMBL" id="JALJOT010000002">
    <property type="protein sequence ID" value="KAK9917065.1"/>
    <property type="molecule type" value="Genomic_DNA"/>
</dbReference>
<evidence type="ECO:0000313" key="2">
    <source>
        <dbReference type="EMBL" id="KAK9917065.1"/>
    </source>
</evidence>
<keyword evidence="3" id="KW-1185">Reference proteome</keyword>
<feature type="compositionally biased region" description="Low complexity" evidence="1">
    <location>
        <begin position="197"/>
        <end position="212"/>
    </location>
</feature>
<feature type="region of interest" description="Disordered" evidence="1">
    <location>
        <begin position="186"/>
        <end position="220"/>
    </location>
</feature>
<reference evidence="2 3" key="1">
    <citation type="journal article" date="2024" name="Nat. Commun.">
        <title>Phylogenomics reveals the evolutionary origins of lichenization in chlorophyte algae.</title>
        <authorList>
            <person name="Puginier C."/>
            <person name="Libourel C."/>
            <person name="Otte J."/>
            <person name="Skaloud P."/>
            <person name="Haon M."/>
            <person name="Grisel S."/>
            <person name="Petersen M."/>
            <person name="Berrin J.G."/>
            <person name="Delaux P.M."/>
            <person name="Dal Grande F."/>
            <person name="Keller J."/>
        </authorList>
    </citation>
    <scope>NUCLEOTIDE SEQUENCE [LARGE SCALE GENOMIC DNA]</scope>
    <source>
        <strain evidence="2 3">SAG 216-7</strain>
    </source>
</reference>
<gene>
    <name evidence="2" type="ORF">WJX75_000495</name>
</gene>
<organism evidence="2 3">
    <name type="scientific">Coccomyxa subellipsoidea</name>
    <dbReference type="NCBI Taxonomy" id="248742"/>
    <lineage>
        <taxon>Eukaryota</taxon>
        <taxon>Viridiplantae</taxon>
        <taxon>Chlorophyta</taxon>
        <taxon>core chlorophytes</taxon>
        <taxon>Trebouxiophyceae</taxon>
        <taxon>Trebouxiophyceae incertae sedis</taxon>
        <taxon>Coccomyxaceae</taxon>
        <taxon>Coccomyxa</taxon>
    </lineage>
</organism>
<evidence type="ECO:0008006" key="4">
    <source>
        <dbReference type="Google" id="ProtNLM"/>
    </source>
</evidence>
<proteinExistence type="predicted"/>
<accession>A0ABR2Z080</accession>
<sequence length="220" mass="23097">MGLYMPDGSLKAYAPRVHINAHGNSHEERVSRKSRRAELSAGAEDFVIPAGYVAKDADAQPSIKRGTEERVKVTLCSSLAVADGDDTSSGLSPSSEADEKTLGARGLSEAKKAFLYDTSVELGEAEGDTAADAGEVKVLSQMKQLELSGTAGKILAAEEAEPSPPCRASRRGYVAAQLRNNSCFTFGDDASLDAPKPKQAQPPAGRRQPPGGTSSFSVGW</sequence>
<evidence type="ECO:0000313" key="3">
    <source>
        <dbReference type="Proteomes" id="UP001491310"/>
    </source>
</evidence>
<name>A0ABR2Z080_9CHLO</name>
<dbReference type="Proteomes" id="UP001491310">
    <property type="component" value="Unassembled WGS sequence"/>
</dbReference>
<evidence type="ECO:0000256" key="1">
    <source>
        <dbReference type="SAM" id="MobiDB-lite"/>
    </source>
</evidence>
<protein>
    <recommendedName>
        <fullName evidence="4">DUF4057 domain-containing protein</fullName>
    </recommendedName>
</protein>